<dbReference type="Gene3D" id="3.30.420.10">
    <property type="entry name" value="Ribonuclease H-like superfamily/Ribonuclease H"/>
    <property type="match status" value="1"/>
</dbReference>
<dbReference type="SUPFAM" id="SSF53098">
    <property type="entry name" value="Ribonuclease H-like"/>
    <property type="match status" value="1"/>
</dbReference>
<dbReference type="InterPro" id="IPR039537">
    <property type="entry name" value="Retrotran_Ty1/copia-like"/>
</dbReference>
<dbReference type="GO" id="GO:0015074">
    <property type="term" value="P:DNA integration"/>
    <property type="evidence" value="ECO:0007669"/>
    <property type="project" value="InterPro"/>
</dbReference>
<dbReference type="PANTHER" id="PTHR42648">
    <property type="entry name" value="TRANSPOSASE, PUTATIVE-RELATED"/>
    <property type="match status" value="1"/>
</dbReference>
<feature type="domain" description="Integrase catalytic" evidence="1">
    <location>
        <begin position="3"/>
        <end position="175"/>
    </location>
</feature>
<accession>A0AAV3R318</accession>
<dbReference type="PROSITE" id="PS50994">
    <property type="entry name" value="INTEGRASE"/>
    <property type="match status" value="1"/>
</dbReference>
<reference evidence="2 3" key="1">
    <citation type="submission" date="2024-01" db="EMBL/GenBank/DDBJ databases">
        <title>The complete chloroplast genome sequence of Lithospermum erythrorhizon: insights into the phylogenetic relationship among Boraginaceae species and the maternal lineages of purple gromwells.</title>
        <authorList>
            <person name="Okada T."/>
            <person name="Watanabe K."/>
        </authorList>
    </citation>
    <scope>NUCLEOTIDE SEQUENCE [LARGE SCALE GENOMIC DNA]</scope>
</reference>
<sequence length="175" mass="20107">MQSQEAHSSLKLYTPIYVALSMFLLSERKNIIIFIDDFSRYGYVYLLHEKSQAVNALEVFINKVERQLDLKVKIVRSDRGGEYYGKYNESGQCAGLFAKFLEKHGICAQYTMPGTPQQNGVAERHNRTLMDMARSMMSYSSLPLSLWTYALKIAIYLLNMVPSNVVPNTPFELWT</sequence>
<comment type="caution">
    <text evidence="2">The sequence shown here is derived from an EMBL/GenBank/DDBJ whole genome shotgun (WGS) entry which is preliminary data.</text>
</comment>
<evidence type="ECO:0000313" key="2">
    <source>
        <dbReference type="EMBL" id="GAA0170759.1"/>
    </source>
</evidence>
<proteinExistence type="predicted"/>
<evidence type="ECO:0000259" key="1">
    <source>
        <dbReference type="PROSITE" id="PS50994"/>
    </source>
</evidence>
<dbReference type="Pfam" id="PF00665">
    <property type="entry name" value="rve"/>
    <property type="match status" value="1"/>
</dbReference>
<protein>
    <recommendedName>
        <fullName evidence="1">Integrase catalytic domain-containing protein</fullName>
    </recommendedName>
</protein>
<name>A0AAV3R318_LITER</name>
<dbReference type="PANTHER" id="PTHR42648:SF28">
    <property type="entry name" value="TRANSPOSON-ENCODED PROTEIN WITH RIBONUCLEASE H-LIKE AND RETROVIRUS ZINC FINGER-LIKE DOMAINS"/>
    <property type="match status" value="1"/>
</dbReference>
<dbReference type="InterPro" id="IPR001584">
    <property type="entry name" value="Integrase_cat-core"/>
</dbReference>
<dbReference type="Proteomes" id="UP001454036">
    <property type="component" value="Unassembled WGS sequence"/>
</dbReference>
<keyword evidence="3" id="KW-1185">Reference proteome</keyword>
<dbReference type="GO" id="GO:0003676">
    <property type="term" value="F:nucleic acid binding"/>
    <property type="evidence" value="ECO:0007669"/>
    <property type="project" value="InterPro"/>
</dbReference>
<gene>
    <name evidence="2" type="ORF">LIER_24951</name>
</gene>
<dbReference type="AlphaFoldDB" id="A0AAV3R318"/>
<dbReference type="EMBL" id="BAABME010007381">
    <property type="protein sequence ID" value="GAA0170759.1"/>
    <property type="molecule type" value="Genomic_DNA"/>
</dbReference>
<dbReference type="InterPro" id="IPR036397">
    <property type="entry name" value="RNaseH_sf"/>
</dbReference>
<organism evidence="2 3">
    <name type="scientific">Lithospermum erythrorhizon</name>
    <name type="common">Purple gromwell</name>
    <name type="synonym">Lithospermum officinale var. erythrorhizon</name>
    <dbReference type="NCBI Taxonomy" id="34254"/>
    <lineage>
        <taxon>Eukaryota</taxon>
        <taxon>Viridiplantae</taxon>
        <taxon>Streptophyta</taxon>
        <taxon>Embryophyta</taxon>
        <taxon>Tracheophyta</taxon>
        <taxon>Spermatophyta</taxon>
        <taxon>Magnoliopsida</taxon>
        <taxon>eudicotyledons</taxon>
        <taxon>Gunneridae</taxon>
        <taxon>Pentapetalae</taxon>
        <taxon>asterids</taxon>
        <taxon>lamiids</taxon>
        <taxon>Boraginales</taxon>
        <taxon>Boraginaceae</taxon>
        <taxon>Boraginoideae</taxon>
        <taxon>Lithospermeae</taxon>
        <taxon>Lithospermum</taxon>
    </lineage>
</organism>
<evidence type="ECO:0000313" key="3">
    <source>
        <dbReference type="Proteomes" id="UP001454036"/>
    </source>
</evidence>
<dbReference type="InterPro" id="IPR012337">
    <property type="entry name" value="RNaseH-like_sf"/>
</dbReference>